<name>A0A816IY67_BRANA</name>
<dbReference type="GO" id="GO:0008270">
    <property type="term" value="F:zinc ion binding"/>
    <property type="evidence" value="ECO:0007669"/>
    <property type="project" value="InterPro"/>
</dbReference>
<feature type="compositionally biased region" description="Low complexity" evidence="1">
    <location>
        <begin position="85"/>
        <end position="126"/>
    </location>
</feature>
<organism evidence="2">
    <name type="scientific">Brassica napus</name>
    <name type="common">Rape</name>
    <dbReference type="NCBI Taxonomy" id="3708"/>
    <lineage>
        <taxon>Eukaryota</taxon>
        <taxon>Viridiplantae</taxon>
        <taxon>Streptophyta</taxon>
        <taxon>Embryophyta</taxon>
        <taxon>Tracheophyta</taxon>
        <taxon>Spermatophyta</taxon>
        <taxon>Magnoliopsida</taxon>
        <taxon>eudicotyledons</taxon>
        <taxon>Gunneridae</taxon>
        <taxon>Pentapetalae</taxon>
        <taxon>rosids</taxon>
        <taxon>malvids</taxon>
        <taxon>Brassicales</taxon>
        <taxon>Brassicaceae</taxon>
        <taxon>Brassiceae</taxon>
        <taxon>Brassica</taxon>
    </lineage>
</organism>
<dbReference type="PRINTS" id="PR00929">
    <property type="entry name" value="ATHOOK"/>
</dbReference>
<evidence type="ECO:0000313" key="2">
    <source>
        <dbReference type="EMBL" id="CAF1770372.1"/>
    </source>
</evidence>
<dbReference type="InterPro" id="IPR036875">
    <property type="entry name" value="Znf_CCHC_sf"/>
</dbReference>
<dbReference type="Proteomes" id="UP001295469">
    <property type="component" value="Chromosome C09"/>
</dbReference>
<dbReference type="GO" id="GO:0003677">
    <property type="term" value="F:DNA binding"/>
    <property type="evidence" value="ECO:0007669"/>
    <property type="project" value="InterPro"/>
</dbReference>
<reference evidence="2" key="1">
    <citation type="submission" date="2021-01" db="EMBL/GenBank/DDBJ databases">
        <authorList>
            <consortium name="Genoscope - CEA"/>
            <person name="William W."/>
        </authorList>
    </citation>
    <scope>NUCLEOTIDE SEQUENCE</scope>
</reference>
<sequence>MPGRPKKKRIAPAHESPSKPNRTTRGRRTITCSNCKQVGHNKGTCKNQSFVVEGPKRKRGRPQKIPVDGESYPSPPPKRQRKTKSQASISVPQSQSASSTASGATSGATSTFPTSSSAPPASATGPRRGRPPGRGQGRPPVRRQPSIPRGVGIYTCPFTNRVFDVRGSRARDLGQSQGPHQL</sequence>
<protein>
    <submittedName>
        <fullName evidence="2">(rape) hypothetical protein</fullName>
    </submittedName>
</protein>
<feature type="region of interest" description="Disordered" evidence="1">
    <location>
        <begin position="1"/>
        <end position="154"/>
    </location>
</feature>
<feature type="compositionally biased region" description="Basic residues" evidence="1">
    <location>
        <begin position="1"/>
        <end position="11"/>
    </location>
</feature>
<gene>
    <name evidence="2" type="ORF">DARMORV10_C09P51790.1</name>
</gene>
<dbReference type="InterPro" id="IPR017956">
    <property type="entry name" value="AT_hook_DNA-bd_motif"/>
</dbReference>
<evidence type="ECO:0000256" key="1">
    <source>
        <dbReference type="SAM" id="MobiDB-lite"/>
    </source>
</evidence>
<accession>A0A816IY67</accession>
<dbReference type="AlphaFoldDB" id="A0A816IY67"/>
<dbReference type="SUPFAM" id="SSF57756">
    <property type="entry name" value="Retrovirus zinc finger-like domains"/>
    <property type="match status" value="1"/>
</dbReference>
<dbReference type="EMBL" id="HG994373">
    <property type="protein sequence ID" value="CAF1770372.1"/>
    <property type="molecule type" value="Genomic_DNA"/>
</dbReference>
<proteinExistence type="predicted"/>
<feature type="compositionally biased region" description="Low complexity" evidence="1">
    <location>
        <begin position="137"/>
        <end position="146"/>
    </location>
</feature>